<feature type="coiled-coil region" evidence="1">
    <location>
        <begin position="9"/>
        <end position="50"/>
    </location>
</feature>
<accession>A0A8K0GGS3</accession>
<dbReference type="EMBL" id="VTPC01001824">
    <property type="protein sequence ID" value="KAF2901167.1"/>
    <property type="molecule type" value="Genomic_DNA"/>
</dbReference>
<reference evidence="2" key="1">
    <citation type="submission" date="2019-08" db="EMBL/GenBank/DDBJ databases">
        <title>The genome of the North American firefly Photinus pyralis.</title>
        <authorList>
            <consortium name="Photinus pyralis genome working group"/>
            <person name="Fallon T.R."/>
            <person name="Sander Lower S.E."/>
            <person name="Weng J.-K."/>
        </authorList>
    </citation>
    <scope>NUCLEOTIDE SEQUENCE</scope>
    <source>
        <strain evidence="2">TRF0915ILg1</strain>
        <tissue evidence="2">Whole body</tissue>
    </source>
</reference>
<keyword evidence="3" id="KW-1185">Reference proteome</keyword>
<name>A0A8K0GGS3_IGNLU</name>
<dbReference type="Proteomes" id="UP000801492">
    <property type="component" value="Unassembled WGS sequence"/>
</dbReference>
<evidence type="ECO:0000313" key="3">
    <source>
        <dbReference type="Proteomes" id="UP000801492"/>
    </source>
</evidence>
<comment type="caution">
    <text evidence="2">The sequence shown here is derived from an EMBL/GenBank/DDBJ whole genome shotgun (WGS) entry which is preliminary data.</text>
</comment>
<dbReference type="AlphaFoldDB" id="A0A8K0GGS3"/>
<proteinExistence type="predicted"/>
<evidence type="ECO:0000256" key="1">
    <source>
        <dbReference type="SAM" id="Coils"/>
    </source>
</evidence>
<sequence>MKVELTGEIGQVKTEQRKYSEEMEKLKSEKERLKKENVEIKKERLDKKREKITYIVLNGINIETEDNAGIEESMEVFIKQRLGLSVQVKEAHKLGEKVCLISLESELDKIEVMENKYQLKNKNDTRAVYFNNDLTKQEREMQI</sequence>
<organism evidence="2 3">
    <name type="scientific">Ignelater luminosus</name>
    <name type="common">Cucubano</name>
    <name type="synonym">Pyrophorus luminosus</name>
    <dbReference type="NCBI Taxonomy" id="2038154"/>
    <lineage>
        <taxon>Eukaryota</taxon>
        <taxon>Metazoa</taxon>
        <taxon>Ecdysozoa</taxon>
        <taxon>Arthropoda</taxon>
        <taxon>Hexapoda</taxon>
        <taxon>Insecta</taxon>
        <taxon>Pterygota</taxon>
        <taxon>Neoptera</taxon>
        <taxon>Endopterygota</taxon>
        <taxon>Coleoptera</taxon>
        <taxon>Polyphaga</taxon>
        <taxon>Elateriformia</taxon>
        <taxon>Elateroidea</taxon>
        <taxon>Elateridae</taxon>
        <taxon>Agrypninae</taxon>
        <taxon>Pyrophorini</taxon>
        <taxon>Ignelater</taxon>
    </lineage>
</organism>
<protein>
    <submittedName>
        <fullName evidence="2">Uncharacterized protein</fullName>
    </submittedName>
</protein>
<gene>
    <name evidence="2" type="ORF">ILUMI_05018</name>
</gene>
<dbReference type="OrthoDB" id="7395641at2759"/>
<evidence type="ECO:0000313" key="2">
    <source>
        <dbReference type="EMBL" id="KAF2901167.1"/>
    </source>
</evidence>
<keyword evidence="1" id="KW-0175">Coiled coil</keyword>